<evidence type="ECO:0000313" key="2">
    <source>
        <dbReference type="Proteomes" id="UP001634394"/>
    </source>
</evidence>
<sequence>MAEQQNQIHNLEKYFKLRRLGCDGCSYLVSLYKESTQELNMFATPREIMHAITSVKIAPKKVFYRPDVLH</sequence>
<evidence type="ECO:0000313" key="1">
    <source>
        <dbReference type="EMBL" id="KAL3871625.1"/>
    </source>
</evidence>
<gene>
    <name evidence="1" type="ORF">ACJMK2_039612</name>
</gene>
<dbReference type="Proteomes" id="UP001634394">
    <property type="component" value="Unassembled WGS sequence"/>
</dbReference>
<protein>
    <submittedName>
        <fullName evidence="1">Uncharacterized protein</fullName>
    </submittedName>
</protein>
<comment type="caution">
    <text evidence="1">The sequence shown here is derived from an EMBL/GenBank/DDBJ whole genome shotgun (WGS) entry which is preliminary data.</text>
</comment>
<dbReference type="AlphaFoldDB" id="A0ABD3WCJ5"/>
<proteinExistence type="predicted"/>
<name>A0ABD3WCJ5_SINWO</name>
<accession>A0ABD3WCJ5</accession>
<organism evidence="1 2">
    <name type="scientific">Sinanodonta woodiana</name>
    <name type="common">Chinese pond mussel</name>
    <name type="synonym">Anodonta woodiana</name>
    <dbReference type="NCBI Taxonomy" id="1069815"/>
    <lineage>
        <taxon>Eukaryota</taxon>
        <taxon>Metazoa</taxon>
        <taxon>Spiralia</taxon>
        <taxon>Lophotrochozoa</taxon>
        <taxon>Mollusca</taxon>
        <taxon>Bivalvia</taxon>
        <taxon>Autobranchia</taxon>
        <taxon>Heteroconchia</taxon>
        <taxon>Palaeoheterodonta</taxon>
        <taxon>Unionida</taxon>
        <taxon>Unionoidea</taxon>
        <taxon>Unionidae</taxon>
        <taxon>Unioninae</taxon>
        <taxon>Sinanodonta</taxon>
    </lineage>
</organism>
<keyword evidence="2" id="KW-1185">Reference proteome</keyword>
<reference evidence="1 2" key="1">
    <citation type="submission" date="2024-11" db="EMBL/GenBank/DDBJ databases">
        <title>Chromosome-level genome assembly of the freshwater bivalve Anodonta woodiana.</title>
        <authorList>
            <person name="Chen X."/>
        </authorList>
    </citation>
    <scope>NUCLEOTIDE SEQUENCE [LARGE SCALE GENOMIC DNA]</scope>
    <source>
        <strain evidence="1">MN2024</strain>
        <tissue evidence="1">Gills</tissue>
    </source>
</reference>
<dbReference type="EMBL" id="JBJQND010000007">
    <property type="protein sequence ID" value="KAL3871625.1"/>
    <property type="molecule type" value="Genomic_DNA"/>
</dbReference>